<protein>
    <recommendedName>
        <fullName evidence="5">Translation initiation factor eIF4e</fullName>
    </recommendedName>
</protein>
<feature type="region of interest" description="Disordered" evidence="2">
    <location>
        <begin position="890"/>
        <end position="910"/>
    </location>
</feature>
<dbReference type="InterPro" id="IPR023398">
    <property type="entry name" value="TIF_eIF4e-like"/>
</dbReference>
<feature type="region of interest" description="Disordered" evidence="2">
    <location>
        <begin position="658"/>
        <end position="713"/>
    </location>
</feature>
<feature type="region of interest" description="Disordered" evidence="2">
    <location>
        <begin position="800"/>
        <end position="842"/>
    </location>
</feature>
<keyword evidence="1" id="KW-0396">Initiation factor</keyword>
<dbReference type="GO" id="GO:0000340">
    <property type="term" value="F:RNA 7-methylguanosine cap binding"/>
    <property type="evidence" value="ECO:0007669"/>
    <property type="project" value="TreeGrafter"/>
</dbReference>
<feature type="compositionally biased region" description="Gly residues" evidence="2">
    <location>
        <begin position="1162"/>
        <end position="1176"/>
    </location>
</feature>
<dbReference type="Gene3D" id="3.30.760.10">
    <property type="entry name" value="RNA Cap, Translation Initiation Factor Eif4e"/>
    <property type="match status" value="1"/>
</dbReference>
<evidence type="ECO:0000313" key="3">
    <source>
        <dbReference type="EMBL" id="KAF5368209.1"/>
    </source>
</evidence>
<feature type="compositionally biased region" description="Low complexity" evidence="2">
    <location>
        <begin position="734"/>
        <end position="746"/>
    </location>
</feature>
<dbReference type="InterPro" id="IPR001040">
    <property type="entry name" value="TIF_eIF_4E"/>
</dbReference>
<proteinExistence type="inferred from homology"/>
<feature type="region of interest" description="Disordered" evidence="2">
    <location>
        <begin position="507"/>
        <end position="529"/>
    </location>
</feature>
<sequence>MLPTLFILFLRRLGHHRLAQDFSHGPTLILIVSRSHQMILIWMKNTYLDFKLLNSSLVQFHMSQAQMMSMVVLTSMNCNIPTSDPAQEITSTNLLHQPTSVSGSLSNRLYDDLWHVQDRLHRLLPKAHSGFKAFAAAFSQVLLIPNESDVAAVSAVYQKKGLSWSYAVRSHSDAIRRRVRRYCPPPEKLVSDLKKLFDCWSNVQCSIDPKRGPLFSDGAKKQAAAIIKVAELGLLSDPPGYSLYRKIGTDPNGLVVYRCLRGTNSVEGGIHMPLRRTFGSLRASPELADCKRFRGHFDNWRTDEIVELAVGLGTQPSFPMPSTLSTRIATKESSGIIKVPKAMTASYGMHRVESTIQEGTPYHRDMPVHLLTHLSTAPRSVYDYLRQRQQTAHAVVPIHTPAEYRLFTELLETNQFFIQSSRAPAASNTAKSINFERFALRWNELVHERQPEDQIFYKIPQQLERHHKVWAAYRAEKATLSNSVRERKDITDILSDPNRRSRVLPARTLLESNPQPTARKGKGKDTDENYIITSSRSTNTTSQISTAPATLHTRPIIPIQLVNPPALEHDNTESAREVAAISTNTHLPISNLVTMTNSGGSGGSGGSGESGGSVKHFVRGAQGVGNDQIVDYSLEISTLGPQDTFNDNCPAEAMTKLASATPKSPYPTENSIRPQTRGPQSAARLHLRETRNNNQCVSGERGGNRTCSGESDSGSVWLKRLPRPLLWVVSLPPTTMSSSTSQSVEVPPKPPGAGRLPSLNQLAARINLNASSAAANNQTTSAPRPRLAAFALRTGSNASLSTAASTNDSIAVNPPSTRSTSPSALSTSPPQSETGGSEAGGDALTADRVEKLNQDPVIPEKRQVKVGYKNIPSLDAITARLAKTRALSIDGTAKPPEPEMIEDPKTPGVPMKAPEHPLQYPWTIYHDTKAKFPYTPATATVPDASFSTQPPESTDYEAGLTVIGEFDTVEEFCRYFNWLKPPSKLERNSNYHLFKSGIKPMWEDEANANGGKWVLTMKNNPTLLDRCWSWLAMALVGEELEEGDEICGAVVSLRSKVDRIQVWTRSKDEVEKLNAIGKKLVKLLDVSEADGIGLEFQYNTDDRPLPNKFLSIQSIPNTSYRSSFQPGASIGSAGGHGHTKSFSGHPISAMSPTDGPASAGPTGSGAFGSFGVGLGGTWKTKRG</sequence>
<feature type="compositionally biased region" description="Low complexity" evidence="2">
    <location>
        <begin position="800"/>
        <end position="832"/>
    </location>
</feature>
<evidence type="ECO:0000256" key="1">
    <source>
        <dbReference type="RuleBase" id="RU004374"/>
    </source>
</evidence>
<reference evidence="3 4" key="1">
    <citation type="journal article" date="2020" name="ISME J.">
        <title>Uncovering the hidden diversity of litter-decomposition mechanisms in mushroom-forming fungi.</title>
        <authorList>
            <person name="Floudas D."/>
            <person name="Bentzer J."/>
            <person name="Ahren D."/>
            <person name="Johansson T."/>
            <person name="Persson P."/>
            <person name="Tunlid A."/>
        </authorList>
    </citation>
    <scope>NUCLEOTIDE SEQUENCE [LARGE SCALE GENOMIC DNA]</scope>
    <source>
        <strain evidence="3 4">CBS 661.87</strain>
    </source>
</reference>
<keyword evidence="1" id="KW-0694">RNA-binding</keyword>
<dbReference type="Pfam" id="PF01652">
    <property type="entry name" value="IF4E"/>
    <property type="match status" value="1"/>
</dbReference>
<evidence type="ECO:0000256" key="2">
    <source>
        <dbReference type="SAM" id="MobiDB-lite"/>
    </source>
</evidence>
<feature type="compositionally biased region" description="Polar residues" evidence="2">
    <location>
        <begin position="667"/>
        <end position="679"/>
    </location>
</feature>
<name>A0A8H5GNB0_9AGAR</name>
<dbReference type="SUPFAM" id="SSF55418">
    <property type="entry name" value="eIF4e-like"/>
    <property type="match status" value="1"/>
</dbReference>
<dbReference type="PANTHER" id="PTHR11960">
    <property type="entry name" value="EUKARYOTIC TRANSLATION INITIATION FACTOR 4E RELATED"/>
    <property type="match status" value="1"/>
</dbReference>
<dbReference type="PANTHER" id="PTHR11960:SF73">
    <property type="entry name" value="TRANSLATION INITIATION FACTOR 4E, PUTATIVE-RELATED"/>
    <property type="match status" value="1"/>
</dbReference>
<gene>
    <name evidence="3" type="ORF">D9615_010531</name>
</gene>
<dbReference type="Proteomes" id="UP000565441">
    <property type="component" value="Unassembled WGS sequence"/>
</dbReference>
<dbReference type="AlphaFoldDB" id="A0A8H5GNB0"/>
<organism evidence="3 4">
    <name type="scientific">Tricholomella constricta</name>
    <dbReference type="NCBI Taxonomy" id="117010"/>
    <lineage>
        <taxon>Eukaryota</taxon>
        <taxon>Fungi</taxon>
        <taxon>Dikarya</taxon>
        <taxon>Basidiomycota</taxon>
        <taxon>Agaricomycotina</taxon>
        <taxon>Agaricomycetes</taxon>
        <taxon>Agaricomycetidae</taxon>
        <taxon>Agaricales</taxon>
        <taxon>Tricholomatineae</taxon>
        <taxon>Lyophyllaceae</taxon>
        <taxon>Tricholomella</taxon>
    </lineage>
</organism>
<accession>A0A8H5GNB0</accession>
<keyword evidence="4" id="KW-1185">Reference proteome</keyword>
<evidence type="ECO:0008006" key="5">
    <source>
        <dbReference type="Google" id="ProtNLM"/>
    </source>
</evidence>
<dbReference type="GO" id="GO:0016281">
    <property type="term" value="C:eukaryotic translation initiation factor 4F complex"/>
    <property type="evidence" value="ECO:0007669"/>
    <property type="project" value="TreeGrafter"/>
</dbReference>
<keyword evidence="1" id="KW-0648">Protein biosynthesis</keyword>
<dbReference type="EMBL" id="JAACJP010000061">
    <property type="protein sequence ID" value="KAF5368209.1"/>
    <property type="molecule type" value="Genomic_DNA"/>
</dbReference>
<feature type="region of interest" description="Disordered" evidence="2">
    <location>
        <begin position="1126"/>
        <end position="1183"/>
    </location>
</feature>
<comment type="similarity">
    <text evidence="1">Belongs to the eukaryotic initiation factor 4E family.</text>
</comment>
<evidence type="ECO:0000313" key="4">
    <source>
        <dbReference type="Proteomes" id="UP000565441"/>
    </source>
</evidence>
<feature type="region of interest" description="Disordered" evidence="2">
    <location>
        <begin position="734"/>
        <end position="757"/>
    </location>
</feature>
<dbReference type="OrthoDB" id="590761at2759"/>
<dbReference type="GO" id="GO:0003743">
    <property type="term" value="F:translation initiation factor activity"/>
    <property type="evidence" value="ECO:0007669"/>
    <property type="project" value="UniProtKB-KW"/>
</dbReference>
<comment type="caution">
    <text evidence="3">The sequence shown here is derived from an EMBL/GenBank/DDBJ whole genome shotgun (WGS) entry which is preliminary data.</text>
</comment>